<accession>C0JAK3</accession>
<proteinExistence type="predicted"/>
<organism evidence="1">
    <name type="scientific">Cypovirus mosquito/0507BS3/Xinjiang</name>
    <dbReference type="NCBI Taxonomy" id="596165"/>
    <lineage>
        <taxon>Viruses</taxon>
        <taxon>Riboviria</taxon>
        <taxon>Orthornavirae</taxon>
        <taxon>Duplornaviricota</taxon>
        <taxon>Resentoviricetes</taxon>
        <taxon>Reovirales</taxon>
        <taxon>Spinareoviridae</taxon>
        <taxon>Cypovirus</taxon>
    </lineage>
</organism>
<reference evidence="1" key="1">
    <citation type="submission" date="2008-08" db="EMBL/GenBank/DDBJ databases">
        <title>New type of CPV isolated from mosquitoes collected in Xinjiang.</title>
        <authorList>
            <person name="Lv X."/>
            <person name="Fu S."/>
            <person name="Liang G."/>
        </authorList>
    </citation>
    <scope>NUCLEOTIDE SEQUENCE</scope>
    <source>
        <strain evidence="1">0507BS3</strain>
    </source>
</reference>
<sequence length="275" mass="30826">MHESVNSSGPKDLQVVERIRSLASGNVSISNSKVLLLESSEIINSLWSLIPKPQRTKVSLHLRKVEKSFEVIASDKRKRNTGVSKDMALKQIANGLSKVEKAADSLSRKTNVIFDDLSRKSLGRLIPAGYKPTDDRIHFNSLRQIMKNKEKILSEKDNFGLHVNEQVSRMCVKVTKQLAKVGNLVKKQNPNGASDDKCQCKVRSSVPKMEPKPLLVLTDSRAVEKTTPIHRGNADSIRKEMAKRKNKIMTLDDVLAAHKRLDKVIQECGKSRTKK</sequence>
<evidence type="ECO:0000313" key="1">
    <source>
        <dbReference type="EMBL" id="ACM79859.1"/>
    </source>
</evidence>
<dbReference type="EMBL" id="FJ150869">
    <property type="protein sequence ID" value="ACM79859.1"/>
    <property type="molecule type" value="Genomic_RNA"/>
</dbReference>
<protein>
    <submittedName>
        <fullName evidence="1">Polyhedrin protein</fullName>
    </submittedName>
</protein>
<name>C0JAK3_9REOV</name>